<dbReference type="InterPro" id="IPR006501">
    <property type="entry name" value="Pectinesterase_inhib_dom"/>
</dbReference>
<dbReference type="SUPFAM" id="SSF101148">
    <property type="entry name" value="Plant invertase/pectin methylesterase inhibitor"/>
    <property type="match status" value="1"/>
</dbReference>
<feature type="signal peptide" evidence="1">
    <location>
        <begin position="1"/>
        <end position="27"/>
    </location>
</feature>
<reference evidence="4" key="1">
    <citation type="journal article" date="2020" name="Nat. Commun.">
        <title>Genome sequence of the cluster root forming white lupin.</title>
        <authorList>
            <person name="Hufnagel B."/>
            <person name="Marques A."/>
            <person name="Soriano A."/>
            <person name="Marques L."/>
            <person name="Divol F."/>
            <person name="Doumas P."/>
            <person name="Sallet E."/>
            <person name="Mancinotti D."/>
            <person name="Carrere S."/>
            <person name="Marande W."/>
            <person name="Arribat S."/>
            <person name="Keller J."/>
            <person name="Huneau C."/>
            <person name="Blein T."/>
            <person name="Aime D."/>
            <person name="Laguerre M."/>
            <person name="Taylor J."/>
            <person name="Schubert V."/>
            <person name="Nelson M."/>
            <person name="Geu-Flores F."/>
            <person name="Crespi M."/>
            <person name="Gallardo-Guerrero K."/>
            <person name="Delaux P.-M."/>
            <person name="Salse J."/>
            <person name="Berges H."/>
            <person name="Guyot R."/>
            <person name="Gouzy J."/>
            <person name="Peret B."/>
        </authorList>
    </citation>
    <scope>NUCLEOTIDE SEQUENCE [LARGE SCALE GENOMIC DNA]</scope>
    <source>
        <strain evidence="4">cv. Amiga</strain>
    </source>
</reference>
<dbReference type="PANTHER" id="PTHR31890">
    <property type="entry name" value="PLANT INVERTASE/PECTIN METHYLESTERASE INHIBITOR SUPERFAMILY PROTEIN"/>
    <property type="match status" value="1"/>
</dbReference>
<keyword evidence="4" id="KW-1185">Reference proteome</keyword>
<proteinExistence type="predicted"/>
<dbReference type="PANTHER" id="PTHR31890:SF9">
    <property type="entry name" value="PLANT INVERTASE_PECTIN METHYLESTERASE INHIBITOR SUPERFAMILY PROTEIN"/>
    <property type="match status" value="1"/>
</dbReference>
<dbReference type="EMBL" id="WOCE01000019">
    <property type="protein sequence ID" value="KAE9592513.1"/>
    <property type="molecule type" value="Genomic_DNA"/>
</dbReference>
<evidence type="ECO:0000313" key="2">
    <source>
        <dbReference type="EMBL" id="KAE9592511.1"/>
    </source>
</evidence>
<sequence length="174" mass="18861">MNYSKVSYLLFTIFMIFISHSPMPASSQSLYESVCKETGQAAANCIQLLKANPQIVSAKNYRDLSKFIMELGITKGTQGQNVLLNLLKTNPSPAIRECANSDYTGTIGSLKSAIRELPVDLQTAEYDAHVSGDGPVNCATALKAAKINDPSFLNINNIVSLLCQVSYLSVKHIA</sequence>
<dbReference type="Proteomes" id="UP000447434">
    <property type="component" value="Chromosome 19"/>
</dbReference>
<dbReference type="EMBL" id="WOCE01000019">
    <property type="protein sequence ID" value="KAE9592511.1"/>
    <property type="molecule type" value="Genomic_DNA"/>
</dbReference>
<evidence type="ECO:0000256" key="1">
    <source>
        <dbReference type="SAM" id="SignalP"/>
    </source>
</evidence>
<comment type="caution">
    <text evidence="2">The sequence shown here is derived from an EMBL/GenBank/DDBJ whole genome shotgun (WGS) entry which is preliminary data.</text>
</comment>
<evidence type="ECO:0000313" key="4">
    <source>
        <dbReference type="Proteomes" id="UP000447434"/>
    </source>
</evidence>
<feature type="chain" id="PRO_5040606899" evidence="1">
    <location>
        <begin position="28"/>
        <end position="174"/>
    </location>
</feature>
<accession>A0A6A5NNN7</accession>
<dbReference type="AlphaFoldDB" id="A0A6A5NNN7"/>
<gene>
    <name evidence="2" type="ORF">Lalb_Chr19g0130051</name>
    <name evidence="3" type="ORF">Lalb_Chr19g0130071</name>
</gene>
<dbReference type="GO" id="GO:0004857">
    <property type="term" value="F:enzyme inhibitor activity"/>
    <property type="evidence" value="ECO:0007669"/>
    <property type="project" value="InterPro"/>
</dbReference>
<name>A0A6A5NNN7_LUPAL</name>
<reference evidence="2" key="2">
    <citation type="journal article" date="2020" name="Nat. Commun.">
        <title>High-quality genome sequence of white lupin provides insight into soil exploration and seed quality.</title>
        <authorList>
            <person name="Hufnagel B."/>
            <person name="Marques A."/>
            <person name="Soriano A."/>
            <person name="Marques L."/>
            <person name="Divol F."/>
            <person name="Doumas P."/>
            <person name="Sallet E."/>
            <person name="Mancinotti D."/>
            <person name="Carrere S."/>
            <person name="Marande W."/>
            <person name="Arribat S."/>
            <person name="Keller J."/>
            <person name="Huneau C."/>
            <person name="Blein T."/>
            <person name="Aime D."/>
            <person name="Laguerre M."/>
            <person name="Taylor J."/>
            <person name="Schubert V."/>
            <person name="Nelson M."/>
            <person name="Geu-Flores F."/>
            <person name="Crespi M."/>
            <person name="Gallardo K."/>
            <person name="Delaux P.M."/>
            <person name="Salse J."/>
            <person name="Berges H."/>
            <person name="Guyot R."/>
            <person name="Gouzy J."/>
            <person name="Peret B."/>
        </authorList>
    </citation>
    <scope>NUCLEOTIDE SEQUENCE</scope>
    <source>
        <tissue evidence="2">Leaves</tissue>
    </source>
</reference>
<dbReference type="InterPro" id="IPR035513">
    <property type="entry name" value="Invertase/methylesterase_inhib"/>
</dbReference>
<dbReference type="NCBIfam" id="TIGR01614">
    <property type="entry name" value="PME_inhib"/>
    <property type="match status" value="1"/>
</dbReference>
<keyword evidence="1" id="KW-0732">Signal</keyword>
<protein>
    <submittedName>
        <fullName evidence="2">Putative pectinesterase inhibitor domain-containing protein</fullName>
    </submittedName>
</protein>
<organism evidence="2 4">
    <name type="scientific">Lupinus albus</name>
    <name type="common">White lupine</name>
    <name type="synonym">Lupinus termis</name>
    <dbReference type="NCBI Taxonomy" id="3870"/>
    <lineage>
        <taxon>Eukaryota</taxon>
        <taxon>Viridiplantae</taxon>
        <taxon>Streptophyta</taxon>
        <taxon>Embryophyta</taxon>
        <taxon>Tracheophyta</taxon>
        <taxon>Spermatophyta</taxon>
        <taxon>Magnoliopsida</taxon>
        <taxon>eudicotyledons</taxon>
        <taxon>Gunneridae</taxon>
        <taxon>Pentapetalae</taxon>
        <taxon>rosids</taxon>
        <taxon>fabids</taxon>
        <taxon>Fabales</taxon>
        <taxon>Fabaceae</taxon>
        <taxon>Papilionoideae</taxon>
        <taxon>50 kb inversion clade</taxon>
        <taxon>genistoids sensu lato</taxon>
        <taxon>core genistoids</taxon>
        <taxon>Genisteae</taxon>
        <taxon>Lupinus</taxon>
    </lineage>
</organism>
<dbReference type="OrthoDB" id="1094634at2759"/>
<evidence type="ECO:0000313" key="3">
    <source>
        <dbReference type="EMBL" id="KAE9592513.1"/>
    </source>
</evidence>
<dbReference type="Gene3D" id="1.20.140.40">
    <property type="entry name" value="Invertase/pectin methylesterase inhibitor family protein"/>
    <property type="match status" value="1"/>
</dbReference>